<dbReference type="EMBL" id="JAGTPX010000001">
    <property type="protein sequence ID" value="MBR8668002.1"/>
    <property type="molecule type" value="Genomic_DNA"/>
</dbReference>
<gene>
    <name evidence="3" type="ORF">KD144_00490</name>
</gene>
<organism evidence="3">
    <name type="scientific">Niallia circulans</name>
    <name type="common">Bacillus circulans</name>
    <dbReference type="NCBI Taxonomy" id="1397"/>
    <lineage>
        <taxon>Bacteria</taxon>
        <taxon>Bacillati</taxon>
        <taxon>Bacillota</taxon>
        <taxon>Bacilli</taxon>
        <taxon>Bacillales</taxon>
        <taxon>Bacillaceae</taxon>
        <taxon>Niallia</taxon>
    </lineage>
</organism>
<keyword evidence="1" id="KW-0175">Coiled coil</keyword>
<name>A0A941G8P3_NIACI</name>
<feature type="coiled-coil region" evidence="1">
    <location>
        <begin position="365"/>
        <end position="420"/>
    </location>
</feature>
<evidence type="ECO:0000256" key="1">
    <source>
        <dbReference type="SAM" id="Coils"/>
    </source>
</evidence>
<reference evidence="3" key="1">
    <citation type="submission" date="2021-04" db="EMBL/GenBank/DDBJ databases">
        <title>Genomic analysis of electroactive and textile dye degrading Bacillus circulans strain: DC10 isolated from constructed wetland-microbial fuel cells treating textile dye wastewaters.</title>
        <authorList>
            <person name="Patel D.U."/>
            <person name="Desai C.R."/>
        </authorList>
    </citation>
    <scope>NUCLEOTIDE SEQUENCE</scope>
    <source>
        <strain evidence="3">DC10</strain>
    </source>
</reference>
<comment type="caution">
    <text evidence="3">The sequence shown here is derived from an EMBL/GenBank/DDBJ whole genome shotgun (WGS) entry which is preliminary data.</text>
</comment>
<evidence type="ECO:0000313" key="3">
    <source>
        <dbReference type="EMBL" id="MBR8668002.1"/>
    </source>
</evidence>
<dbReference type="InterPro" id="IPR010572">
    <property type="entry name" value="Tail_dom"/>
</dbReference>
<dbReference type="InterPro" id="IPR007119">
    <property type="entry name" value="Phage_tail_spike_N"/>
</dbReference>
<dbReference type="AlphaFoldDB" id="A0A941G8P3"/>
<protein>
    <submittedName>
        <fullName evidence="3">Phage tail protein</fullName>
    </submittedName>
</protein>
<dbReference type="Gene3D" id="1.20.5.340">
    <property type="match status" value="1"/>
</dbReference>
<dbReference type="NCBIfam" id="TIGR01665">
    <property type="entry name" value="put_anti_recept"/>
    <property type="match status" value="1"/>
</dbReference>
<dbReference type="RefSeq" id="WP_212116637.1">
    <property type="nucleotide sequence ID" value="NZ_JAGTPX020000001.1"/>
</dbReference>
<evidence type="ECO:0000259" key="2">
    <source>
        <dbReference type="Pfam" id="PF06605"/>
    </source>
</evidence>
<proteinExistence type="predicted"/>
<feature type="domain" description="Tail spike" evidence="2">
    <location>
        <begin position="107"/>
        <end position="369"/>
    </location>
</feature>
<accession>A0A941G8P3</accession>
<sequence>MYIVSIINDNDSLVIHHPHFNEIKVQDGTIKKGINTVDSFSFSLLPHNPGYNEIFLRKTHVNVFNTKSNKYEFKGRALIPNDKMTSDGIFRKSFLCESKLGYLYDSRQRHGEYHNMTVAEFLQVILDNHNRQVESYKQIKLGVVTVTNSTDNVYRYLGYESTLDTIFDKLIDRLGGEIQLREDESGELYLDYLTEIGSIKETEIRIAKNLKSIEIETDPSQIISRIVPLGATIESEDETATDASQARITIASVNNGFDYIDDEEAIALVGIQEETVIWDDINNPSILKTRGQQYLQANNRVKKQHIISALDLSLIGLDIDQFDIYNYYSVKTPILQDTLRIVGKTVFINDPETNDLTFGDKLKKASEYQNEANKAQSRVAELQNTVSQQTNRIGSISAELNNAINELATTKQTLELTQQQLQNFETVTDGDITAITQSVSELLGAISEIETAINNLSQVVSAEEINQMKDGIQTNTESISSINQSILLINQSIGDLTNRVIALEEGGQ</sequence>
<dbReference type="Pfam" id="PF06605">
    <property type="entry name" value="Prophage_tail"/>
    <property type="match status" value="1"/>
</dbReference>